<evidence type="ECO:0000256" key="1">
    <source>
        <dbReference type="SAM" id="MobiDB-lite"/>
    </source>
</evidence>
<evidence type="ECO:0000313" key="3">
    <source>
        <dbReference type="EnsemblPlants" id="PAC:32937944.CDS.1"/>
    </source>
</evidence>
<reference evidence="3" key="3">
    <citation type="submission" date="2020-12" db="UniProtKB">
        <authorList>
            <consortium name="EnsemblPlants"/>
        </authorList>
    </citation>
    <scope>IDENTIFICATION</scope>
</reference>
<dbReference type="EnsemblPlants" id="Pp3c19_7140V3.1">
    <property type="protein sequence ID" value="PAC:32937944.CDS.1"/>
    <property type="gene ID" value="Pp3c19_7140"/>
</dbReference>
<organism evidence="2">
    <name type="scientific">Physcomitrium patens</name>
    <name type="common">Spreading-leaved earth moss</name>
    <name type="synonym">Physcomitrella patens</name>
    <dbReference type="NCBI Taxonomy" id="3218"/>
    <lineage>
        <taxon>Eukaryota</taxon>
        <taxon>Viridiplantae</taxon>
        <taxon>Streptophyta</taxon>
        <taxon>Embryophyta</taxon>
        <taxon>Bryophyta</taxon>
        <taxon>Bryophytina</taxon>
        <taxon>Bryopsida</taxon>
        <taxon>Funariidae</taxon>
        <taxon>Funariales</taxon>
        <taxon>Funariaceae</taxon>
        <taxon>Physcomitrium</taxon>
    </lineage>
</organism>
<protein>
    <submittedName>
        <fullName evidence="2 3">Uncharacterized protein</fullName>
    </submittedName>
</protein>
<accession>A0A2K1IXJ1</accession>
<dbReference type="EnsemblPlants" id="Pp3c19_7140V3.2">
    <property type="protein sequence ID" value="PAC:32937945.CDS.1"/>
    <property type="gene ID" value="Pp3c19_7140"/>
</dbReference>
<name>A0A2K1IXJ1_PHYPA</name>
<reference evidence="2 4" key="1">
    <citation type="journal article" date="2008" name="Science">
        <title>The Physcomitrella genome reveals evolutionary insights into the conquest of land by plants.</title>
        <authorList>
            <person name="Rensing S."/>
            <person name="Lang D."/>
            <person name="Zimmer A."/>
            <person name="Terry A."/>
            <person name="Salamov A."/>
            <person name="Shapiro H."/>
            <person name="Nishiyama T."/>
            <person name="Perroud P.-F."/>
            <person name="Lindquist E."/>
            <person name="Kamisugi Y."/>
            <person name="Tanahashi T."/>
            <person name="Sakakibara K."/>
            <person name="Fujita T."/>
            <person name="Oishi K."/>
            <person name="Shin-I T."/>
            <person name="Kuroki Y."/>
            <person name="Toyoda A."/>
            <person name="Suzuki Y."/>
            <person name="Hashimoto A."/>
            <person name="Yamaguchi K."/>
            <person name="Sugano A."/>
            <person name="Kohara Y."/>
            <person name="Fujiyama A."/>
            <person name="Anterola A."/>
            <person name="Aoki S."/>
            <person name="Ashton N."/>
            <person name="Barbazuk W.B."/>
            <person name="Barker E."/>
            <person name="Bennetzen J."/>
            <person name="Bezanilla M."/>
            <person name="Blankenship R."/>
            <person name="Cho S.H."/>
            <person name="Dutcher S."/>
            <person name="Estelle M."/>
            <person name="Fawcett J.A."/>
            <person name="Gundlach H."/>
            <person name="Hanada K."/>
            <person name="Heyl A."/>
            <person name="Hicks K.A."/>
            <person name="Hugh J."/>
            <person name="Lohr M."/>
            <person name="Mayer K."/>
            <person name="Melkozernov A."/>
            <person name="Murata T."/>
            <person name="Nelson D."/>
            <person name="Pils B."/>
            <person name="Prigge M."/>
            <person name="Reiss B."/>
            <person name="Renner T."/>
            <person name="Rombauts S."/>
            <person name="Rushton P."/>
            <person name="Sanderfoot A."/>
            <person name="Schween G."/>
            <person name="Shiu S.-H."/>
            <person name="Stueber K."/>
            <person name="Theodoulou F.L."/>
            <person name="Tu H."/>
            <person name="Van de Peer Y."/>
            <person name="Verrier P.J."/>
            <person name="Waters E."/>
            <person name="Wood A."/>
            <person name="Yang L."/>
            <person name="Cove D."/>
            <person name="Cuming A."/>
            <person name="Hasebe M."/>
            <person name="Lucas S."/>
            <person name="Mishler D.B."/>
            <person name="Reski R."/>
            <person name="Grigoriev I."/>
            <person name="Quatrano R.S."/>
            <person name="Boore J.L."/>
        </authorList>
    </citation>
    <scope>NUCLEOTIDE SEQUENCE [LARGE SCALE GENOMIC DNA]</scope>
    <source>
        <strain evidence="3 4">cv. Gransden 2004</strain>
    </source>
</reference>
<dbReference type="Proteomes" id="UP000006727">
    <property type="component" value="Chromosome 19"/>
</dbReference>
<reference evidence="2 4" key="2">
    <citation type="journal article" date="2018" name="Plant J.">
        <title>The Physcomitrella patens chromosome-scale assembly reveals moss genome structure and evolution.</title>
        <authorList>
            <person name="Lang D."/>
            <person name="Ullrich K.K."/>
            <person name="Murat F."/>
            <person name="Fuchs J."/>
            <person name="Jenkins J."/>
            <person name="Haas F.B."/>
            <person name="Piednoel M."/>
            <person name="Gundlach H."/>
            <person name="Van Bel M."/>
            <person name="Meyberg R."/>
            <person name="Vives C."/>
            <person name="Morata J."/>
            <person name="Symeonidi A."/>
            <person name="Hiss M."/>
            <person name="Muchero W."/>
            <person name="Kamisugi Y."/>
            <person name="Saleh O."/>
            <person name="Blanc G."/>
            <person name="Decker E.L."/>
            <person name="van Gessel N."/>
            <person name="Grimwood J."/>
            <person name="Hayes R.D."/>
            <person name="Graham S.W."/>
            <person name="Gunter L.E."/>
            <person name="McDaniel S.F."/>
            <person name="Hoernstein S.N.W."/>
            <person name="Larsson A."/>
            <person name="Li F.W."/>
            <person name="Perroud P.F."/>
            <person name="Phillips J."/>
            <person name="Ranjan P."/>
            <person name="Rokshar D.S."/>
            <person name="Rothfels C.J."/>
            <person name="Schneider L."/>
            <person name="Shu S."/>
            <person name="Stevenson D.W."/>
            <person name="Thummler F."/>
            <person name="Tillich M."/>
            <person name="Villarreal Aguilar J.C."/>
            <person name="Widiez T."/>
            <person name="Wong G.K."/>
            <person name="Wymore A."/>
            <person name="Zhang Y."/>
            <person name="Zimmer A.D."/>
            <person name="Quatrano R.S."/>
            <person name="Mayer K.F.X."/>
            <person name="Goodstein D."/>
            <person name="Casacuberta J.M."/>
            <person name="Vandepoele K."/>
            <person name="Reski R."/>
            <person name="Cuming A.C."/>
            <person name="Tuskan G.A."/>
            <person name="Maumus F."/>
            <person name="Salse J."/>
            <person name="Schmutz J."/>
            <person name="Rensing S.A."/>
        </authorList>
    </citation>
    <scope>NUCLEOTIDE SEQUENCE [LARGE SCALE GENOMIC DNA]</scope>
    <source>
        <strain evidence="3 4">cv. Gransden 2004</strain>
    </source>
</reference>
<evidence type="ECO:0000313" key="4">
    <source>
        <dbReference type="Proteomes" id="UP000006727"/>
    </source>
</evidence>
<dbReference type="Gramene" id="Pp3c19_7140V3.2">
    <property type="protein sequence ID" value="PAC:32937945.CDS.1"/>
    <property type="gene ID" value="Pp3c19_7140"/>
</dbReference>
<dbReference type="EMBL" id="ABEU02000019">
    <property type="protein sequence ID" value="PNR33999.1"/>
    <property type="molecule type" value="Genomic_DNA"/>
</dbReference>
<dbReference type="Gramene" id="Pp3c19_7140V3.1">
    <property type="protein sequence ID" value="PAC:32937944.CDS.1"/>
    <property type="gene ID" value="Pp3c19_7140"/>
</dbReference>
<proteinExistence type="predicted"/>
<feature type="region of interest" description="Disordered" evidence="1">
    <location>
        <begin position="1"/>
        <end position="23"/>
    </location>
</feature>
<evidence type="ECO:0000313" key="2">
    <source>
        <dbReference type="EMBL" id="PNR33999.1"/>
    </source>
</evidence>
<keyword evidence="4" id="KW-1185">Reference proteome</keyword>
<gene>
    <name evidence="2" type="ORF">PHYPA_023815</name>
</gene>
<dbReference type="PaxDb" id="3218-PP1S234_21V6.1"/>
<sequence>MRPLGPCWSAEPPSSGSVSDPTGIVGLGFSPPPRISRCPSPIIFERLFKLRNAFSEVEGALHWRLMSL</sequence>
<dbReference type="AlphaFoldDB" id="A0A2K1IXJ1"/>